<dbReference type="GO" id="GO:0016020">
    <property type="term" value="C:membrane"/>
    <property type="evidence" value="ECO:0007669"/>
    <property type="project" value="UniProtKB-SubCell"/>
</dbReference>
<keyword evidence="13" id="KW-1185">Reference proteome</keyword>
<dbReference type="Gene3D" id="3.80.10.10">
    <property type="entry name" value="Ribonuclease Inhibitor"/>
    <property type="match status" value="1"/>
</dbReference>
<comment type="subcellular location">
    <subcellularLocation>
        <location evidence="1">Membrane</location>
        <topology evidence="1">Single-pass membrane protein</topology>
    </subcellularLocation>
</comment>
<feature type="domain" description="Protein kinase" evidence="11">
    <location>
        <begin position="318"/>
        <end position="587"/>
    </location>
</feature>
<dbReference type="Pfam" id="PF00560">
    <property type="entry name" value="LRR_1"/>
    <property type="match status" value="1"/>
</dbReference>
<dbReference type="GO" id="GO:0005524">
    <property type="term" value="F:ATP binding"/>
    <property type="evidence" value="ECO:0007669"/>
    <property type="project" value="InterPro"/>
</dbReference>
<dbReference type="SUPFAM" id="SSF56112">
    <property type="entry name" value="Protein kinase-like (PK-like)"/>
    <property type="match status" value="1"/>
</dbReference>
<protein>
    <recommendedName>
        <fullName evidence="11">Protein kinase domain-containing protein</fullName>
    </recommendedName>
</protein>
<dbReference type="Gene3D" id="1.10.510.10">
    <property type="entry name" value="Transferase(Phosphotransferase) domain 1"/>
    <property type="match status" value="1"/>
</dbReference>
<evidence type="ECO:0000256" key="2">
    <source>
        <dbReference type="ARBA" id="ARBA00022614"/>
    </source>
</evidence>
<dbReference type="SUPFAM" id="SSF52058">
    <property type="entry name" value="L domain-like"/>
    <property type="match status" value="1"/>
</dbReference>
<dbReference type="PANTHER" id="PTHR48007:SF40">
    <property type="entry name" value="SERINE-THREONINE_TYROSINE-PROTEIN KINASE CATALYTIC DOMAIN-CONTAINING PROTEIN"/>
    <property type="match status" value="1"/>
</dbReference>
<keyword evidence="5" id="KW-0677">Repeat</keyword>
<dbReference type="InterPro" id="IPR001611">
    <property type="entry name" value="Leu-rich_rpt"/>
</dbReference>
<comment type="caution">
    <text evidence="12">The sequence shown here is derived from an EMBL/GenBank/DDBJ whole genome shotgun (WGS) entry which is preliminary data.</text>
</comment>
<dbReference type="Pfam" id="PF07714">
    <property type="entry name" value="PK_Tyr_Ser-Thr"/>
    <property type="match status" value="1"/>
</dbReference>
<keyword evidence="4 10" id="KW-0732">Signal</keyword>
<dbReference type="GO" id="GO:0004672">
    <property type="term" value="F:protein kinase activity"/>
    <property type="evidence" value="ECO:0007669"/>
    <property type="project" value="InterPro"/>
</dbReference>
<evidence type="ECO:0000259" key="11">
    <source>
        <dbReference type="PROSITE" id="PS50011"/>
    </source>
</evidence>
<evidence type="ECO:0000256" key="4">
    <source>
        <dbReference type="ARBA" id="ARBA00022729"/>
    </source>
</evidence>
<feature type="signal peptide" evidence="10">
    <location>
        <begin position="1"/>
        <end position="25"/>
    </location>
</feature>
<dbReference type="PANTHER" id="PTHR48007">
    <property type="entry name" value="LEUCINE-RICH REPEAT RECEPTOR-LIKE PROTEIN KINASE PXC1"/>
    <property type="match status" value="1"/>
</dbReference>
<keyword evidence="7 9" id="KW-0472">Membrane</keyword>
<dbReference type="Gene3D" id="3.30.200.20">
    <property type="entry name" value="Phosphorylase Kinase, domain 1"/>
    <property type="match status" value="1"/>
</dbReference>
<feature type="transmembrane region" description="Helical" evidence="9">
    <location>
        <begin position="234"/>
        <end position="259"/>
    </location>
</feature>
<evidence type="ECO:0000256" key="7">
    <source>
        <dbReference type="ARBA" id="ARBA00023136"/>
    </source>
</evidence>
<sequence length="675" mass="76276">MVPMAKIYQLLIIQLMFTKFMVVKSDISIQEFYHEERDALIPFRDSMKSNYNLHGNWTGPPCLNNKSRWMGISCSNSHVTQLTLESINLTGPLPVGFLQNVTFLSKLSFRNNSLTGVLPNLTNLTHLELVVLSGNQFSGPIPSDYIHLPNLATLELQENDITGTIPPFDQESLTALNLSYNRLSGPIPETKILERFGSSAFDHNPGLCGKPLDIPCAVSPPPSPSEDKKKPFKVWSVVLVAAAGAIVPFFVILCLFCCCKRVQERKKKKEAAEKHQNPREDVEKRSQWSASTDDPEKSVDLAFFNEHKPVFDLDELLRASAEVLGKGTLGTTYKATLESGPVVAVKRIKETNSLSKKEFVHQMQLIGKLRHENLVETISFYYSKDEKFIICEFIQDGSLFELLHGSRGIGRIPLKWTTRLEIMKDVAKGLIFLHQSILSQNAPHGNLKSSNVLVYFTSETTHAKLSDFGYLPLLPSLKSKFSISKCPEVMEGKKPTRKSDVYCFGILLLEVITGKVPGDDEHEDLSDWVRGFVNTDWSMDIFDLEILVEKDDHEDMLKIAELALECTEVLPESRPDMTQILIRLEEIQYNQLNIDLTYRVTCPTYTPPQVHLIYFESTDHLPPATTTTIISGCISPANPHTLDLRRPLPLQIEKCCRLLRSLFKKKEEKKRLIES</sequence>
<reference evidence="12" key="1">
    <citation type="journal article" date="2023" name="bioRxiv">
        <title>Improved chromosome-level genome assembly for marigold (Tagetes erecta).</title>
        <authorList>
            <person name="Jiang F."/>
            <person name="Yuan L."/>
            <person name="Wang S."/>
            <person name="Wang H."/>
            <person name="Xu D."/>
            <person name="Wang A."/>
            <person name="Fan W."/>
        </authorList>
    </citation>
    <scope>NUCLEOTIDE SEQUENCE</scope>
    <source>
        <strain evidence="12">WSJ</strain>
        <tissue evidence="12">Leaf</tissue>
    </source>
</reference>
<evidence type="ECO:0000256" key="8">
    <source>
        <dbReference type="SAM" id="MobiDB-lite"/>
    </source>
</evidence>
<evidence type="ECO:0000256" key="10">
    <source>
        <dbReference type="SAM" id="SignalP"/>
    </source>
</evidence>
<accession>A0AAD8JVW7</accession>
<dbReference type="FunFam" id="3.80.10.10:FF:000129">
    <property type="entry name" value="Leucine-rich repeat receptor-like kinase"/>
    <property type="match status" value="1"/>
</dbReference>
<keyword evidence="3 9" id="KW-0812">Transmembrane</keyword>
<evidence type="ECO:0000313" key="12">
    <source>
        <dbReference type="EMBL" id="KAK1411819.1"/>
    </source>
</evidence>
<proteinExistence type="predicted"/>
<dbReference type="EMBL" id="JAUHHV010000009">
    <property type="protein sequence ID" value="KAK1411819.1"/>
    <property type="molecule type" value="Genomic_DNA"/>
</dbReference>
<dbReference type="PROSITE" id="PS50011">
    <property type="entry name" value="PROTEIN_KINASE_DOM"/>
    <property type="match status" value="1"/>
</dbReference>
<evidence type="ECO:0000313" key="13">
    <source>
        <dbReference type="Proteomes" id="UP001229421"/>
    </source>
</evidence>
<dbReference type="InterPro" id="IPR032675">
    <property type="entry name" value="LRR_dom_sf"/>
</dbReference>
<keyword evidence="2" id="KW-0433">Leucine-rich repeat</keyword>
<keyword evidence="6 9" id="KW-1133">Transmembrane helix</keyword>
<gene>
    <name evidence="12" type="ORF">QVD17_32599</name>
</gene>
<evidence type="ECO:0000256" key="6">
    <source>
        <dbReference type="ARBA" id="ARBA00022989"/>
    </source>
</evidence>
<feature type="compositionally biased region" description="Basic and acidic residues" evidence="8">
    <location>
        <begin position="270"/>
        <end position="286"/>
    </location>
</feature>
<evidence type="ECO:0000256" key="9">
    <source>
        <dbReference type="SAM" id="Phobius"/>
    </source>
</evidence>
<dbReference type="InterPro" id="IPR046959">
    <property type="entry name" value="PRK1-6/SRF4-like"/>
</dbReference>
<organism evidence="12 13">
    <name type="scientific">Tagetes erecta</name>
    <name type="common">African marigold</name>
    <dbReference type="NCBI Taxonomy" id="13708"/>
    <lineage>
        <taxon>Eukaryota</taxon>
        <taxon>Viridiplantae</taxon>
        <taxon>Streptophyta</taxon>
        <taxon>Embryophyta</taxon>
        <taxon>Tracheophyta</taxon>
        <taxon>Spermatophyta</taxon>
        <taxon>Magnoliopsida</taxon>
        <taxon>eudicotyledons</taxon>
        <taxon>Gunneridae</taxon>
        <taxon>Pentapetalae</taxon>
        <taxon>asterids</taxon>
        <taxon>campanulids</taxon>
        <taxon>Asterales</taxon>
        <taxon>Asteraceae</taxon>
        <taxon>Asteroideae</taxon>
        <taxon>Heliantheae alliance</taxon>
        <taxon>Tageteae</taxon>
        <taxon>Tagetes</taxon>
    </lineage>
</organism>
<evidence type="ECO:0000256" key="5">
    <source>
        <dbReference type="ARBA" id="ARBA00022737"/>
    </source>
</evidence>
<dbReference type="Proteomes" id="UP001229421">
    <property type="component" value="Unassembled WGS sequence"/>
</dbReference>
<evidence type="ECO:0000256" key="3">
    <source>
        <dbReference type="ARBA" id="ARBA00022692"/>
    </source>
</evidence>
<dbReference type="InterPro" id="IPR001245">
    <property type="entry name" value="Ser-Thr/Tyr_kinase_cat_dom"/>
</dbReference>
<dbReference type="InterPro" id="IPR000719">
    <property type="entry name" value="Prot_kinase_dom"/>
</dbReference>
<evidence type="ECO:0000256" key="1">
    <source>
        <dbReference type="ARBA" id="ARBA00004167"/>
    </source>
</evidence>
<dbReference type="AlphaFoldDB" id="A0AAD8JVW7"/>
<dbReference type="InterPro" id="IPR011009">
    <property type="entry name" value="Kinase-like_dom_sf"/>
</dbReference>
<feature type="region of interest" description="Disordered" evidence="8">
    <location>
        <begin position="270"/>
        <end position="294"/>
    </location>
</feature>
<name>A0AAD8JVW7_TARER</name>
<feature type="chain" id="PRO_5042160597" description="Protein kinase domain-containing protein" evidence="10">
    <location>
        <begin position="26"/>
        <end position="675"/>
    </location>
</feature>